<comment type="cofactor">
    <cofactor evidence="1">
        <name>Ca(2+)</name>
        <dbReference type="ChEBI" id="CHEBI:29108"/>
    </cofactor>
</comment>
<dbReference type="STRING" id="225164.V3ZD05"/>
<dbReference type="GO" id="GO:0019369">
    <property type="term" value="P:arachidonate metabolic process"/>
    <property type="evidence" value="ECO:0007669"/>
    <property type="project" value="TreeGrafter"/>
</dbReference>
<comment type="catalytic activity">
    <reaction evidence="13">
        <text>a 1,2-diacyl-sn-glycerol + H2O = a 2-acylglycerol + a fatty acid + H(+)</text>
        <dbReference type="Rhea" id="RHEA:33275"/>
        <dbReference type="ChEBI" id="CHEBI:15377"/>
        <dbReference type="ChEBI" id="CHEBI:15378"/>
        <dbReference type="ChEBI" id="CHEBI:17389"/>
        <dbReference type="ChEBI" id="CHEBI:17815"/>
        <dbReference type="ChEBI" id="CHEBI:28868"/>
        <dbReference type="EC" id="3.1.1.116"/>
    </reaction>
    <physiologicalReaction direction="left-to-right" evidence="13">
        <dbReference type="Rhea" id="RHEA:33276"/>
    </physiologicalReaction>
</comment>
<keyword evidence="4" id="KW-0597">Phosphoprotein</keyword>
<evidence type="ECO:0000259" key="16">
    <source>
        <dbReference type="Pfam" id="PF01764"/>
    </source>
</evidence>
<name>V3ZD05_LOTGI</name>
<evidence type="ECO:0000256" key="13">
    <source>
        <dbReference type="ARBA" id="ARBA00024531"/>
    </source>
</evidence>
<dbReference type="KEGG" id="lgi:LOTGIDRAFT_106374"/>
<evidence type="ECO:0000256" key="6">
    <source>
        <dbReference type="ARBA" id="ARBA00022723"/>
    </source>
</evidence>
<evidence type="ECO:0000256" key="8">
    <source>
        <dbReference type="ARBA" id="ARBA00022837"/>
    </source>
</evidence>
<organism evidence="17 18">
    <name type="scientific">Lottia gigantea</name>
    <name type="common">Giant owl limpet</name>
    <dbReference type="NCBI Taxonomy" id="225164"/>
    <lineage>
        <taxon>Eukaryota</taxon>
        <taxon>Metazoa</taxon>
        <taxon>Spiralia</taxon>
        <taxon>Lophotrochozoa</taxon>
        <taxon>Mollusca</taxon>
        <taxon>Gastropoda</taxon>
        <taxon>Patellogastropoda</taxon>
        <taxon>Lottioidea</taxon>
        <taxon>Lottiidae</taxon>
        <taxon>Lottia</taxon>
    </lineage>
</organism>
<evidence type="ECO:0000256" key="7">
    <source>
        <dbReference type="ARBA" id="ARBA00022801"/>
    </source>
</evidence>
<comment type="subcellular location">
    <subcellularLocation>
        <location evidence="2">Cell membrane</location>
        <topology evidence="2">Multi-pass membrane protein</topology>
    </subcellularLocation>
</comment>
<dbReference type="InterPro" id="IPR029058">
    <property type="entry name" value="AB_hydrolase_fold"/>
</dbReference>
<dbReference type="GeneID" id="20230102"/>
<dbReference type="InterPro" id="IPR052214">
    <property type="entry name" value="DAG_Lipase-Related"/>
</dbReference>
<dbReference type="CTD" id="20230102"/>
<evidence type="ECO:0000313" key="18">
    <source>
        <dbReference type="Proteomes" id="UP000030746"/>
    </source>
</evidence>
<feature type="domain" description="Fungal lipase-type" evidence="16">
    <location>
        <begin position="371"/>
        <end position="501"/>
    </location>
</feature>
<dbReference type="CDD" id="cd00519">
    <property type="entry name" value="Lipase_3"/>
    <property type="match status" value="1"/>
</dbReference>
<dbReference type="OMA" id="KVWECRL"/>
<evidence type="ECO:0000256" key="2">
    <source>
        <dbReference type="ARBA" id="ARBA00004651"/>
    </source>
</evidence>
<dbReference type="GO" id="GO:0005886">
    <property type="term" value="C:plasma membrane"/>
    <property type="evidence" value="ECO:0007669"/>
    <property type="project" value="UniProtKB-SubCell"/>
</dbReference>
<dbReference type="OrthoDB" id="438440at2759"/>
<evidence type="ECO:0000256" key="14">
    <source>
        <dbReference type="ARBA" id="ARBA00026104"/>
    </source>
</evidence>
<gene>
    <name evidence="17" type="ORF">LOTGIDRAFT_106374</name>
</gene>
<evidence type="ECO:0000256" key="3">
    <source>
        <dbReference type="ARBA" id="ARBA00022475"/>
    </source>
</evidence>
<reference evidence="17 18" key="1">
    <citation type="journal article" date="2013" name="Nature">
        <title>Insights into bilaterian evolution from three spiralian genomes.</title>
        <authorList>
            <person name="Simakov O."/>
            <person name="Marletaz F."/>
            <person name="Cho S.J."/>
            <person name="Edsinger-Gonzales E."/>
            <person name="Havlak P."/>
            <person name="Hellsten U."/>
            <person name="Kuo D.H."/>
            <person name="Larsson T."/>
            <person name="Lv J."/>
            <person name="Arendt D."/>
            <person name="Savage R."/>
            <person name="Osoegawa K."/>
            <person name="de Jong P."/>
            <person name="Grimwood J."/>
            <person name="Chapman J.A."/>
            <person name="Shapiro H."/>
            <person name="Aerts A."/>
            <person name="Otillar R.P."/>
            <person name="Terry A.Y."/>
            <person name="Boore J.L."/>
            <person name="Grigoriev I.V."/>
            <person name="Lindberg D.R."/>
            <person name="Seaver E.C."/>
            <person name="Weisblat D.A."/>
            <person name="Putnam N.H."/>
            <person name="Rokhsar D.S."/>
        </authorList>
    </citation>
    <scope>NUCLEOTIDE SEQUENCE [LARGE SCALE GENOMIC DNA]</scope>
</reference>
<keyword evidence="8" id="KW-0106">Calcium</keyword>
<keyword evidence="5 15" id="KW-0812">Transmembrane</keyword>
<keyword evidence="7" id="KW-0378">Hydrolase</keyword>
<dbReference type="GO" id="GO:0046340">
    <property type="term" value="P:diacylglycerol catabolic process"/>
    <property type="evidence" value="ECO:0007669"/>
    <property type="project" value="TreeGrafter"/>
</dbReference>
<evidence type="ECO:0000256" key="11">
    <source>
        <dbReference type="ARBA" id="ARBA00023098"/>
    </source>
</evidence>
<keyword evidence="12 15" id="KW-0472">Membrane</keyword>
<evidence type="ECO:0000256" key="4">
    <source>
        <dbReference type="ARBA" id="ARBA00022553"/>
    </source>
</evidence>
<dbReference type="SUPFAM" id="SSF53474">
    <property type="entry name" value="alpha/beta-Hydrolases"/>
    <property type="match status" value="1"/>
</dbReference>
<evidence type="ECO:0000256" key="1">
    <source>
        <dbReference type="ARBA" id="ARBA00001913"/>
    </source>
</evidence>
<evidence type="ECO:0000256" key="10">
    <source>
        <dbReference type="ARBA" id="ARBA00022989"/>
    </source>
</evidence>
<dbReference type="GO" id="GO:0046872">
    <property type="term" value="F:metal ion binding"/>
    <property type="evidence" value="ECO:0007669"/>
    <property type="project" value="UniProtKB-KW"/>
</dbReference>
<dbReference type="Proteomes" id="UP000030746">
    <property type="component" value="Unassembled WGS sequence"/>
</dbReference>
<dbReference type="HOGENOM" id="CLU_008300_2_1_1"/>
<dbReference type="Gene3D" id="3.40.50.1820">
    <property type="entry name" value="alpha/beta hydrolase"/>
    <property type="match status" value="1"/>
</dbReference>
<dbReference type="GO" id="GO:0016298">
    <property type="term" value="F:lipase activity"/>
    <property type="evidence" value="ECO:0007669"/>
    <property type="project" value="TreeGrafter"/>
</dbReference>
<accession>V3ZD05</accession>
<feature type="transmembrane region" description="Helical" evidence="15">
    <location>
        <begin position="58"/>
        <end position="78"/>
    </location>
</feature>
<proteinExistence type="predicted"/>
<evidence type="ECO:0000256" key="12">
    <source>
        <dbReference type="ARBA" id="ARBA00023136"/>
    </source>
</evidence>
<dbReference type="PANTHER" id="PTHR45792:SF2">
    <property type="entry name" value="DIACYLGLYCEROL LIPASE-BETA"/>
    <property type="match status" value="1"/>
</dbReference>
<keyword evidence="9" id="KW-0442">Lipid degradation</keyword>
<evidence type="ECO:0000256" key="15">
    <source>
        <dbReference type="SAM" id="Phobius"/>
    </source>
</evidence>
<evidence type="ECO:0000313" key="17">
    <source>
        <dbReference type="EMBL" id="ESO88978.1"/>
    </source>
</evidence>
<dbReference type="PANTHER" id="PTHR45792">
    <property type="entry name" value="DIACYLGLYCEROL LIPASE HOMOLOG-RELATED"/>
    <property type="match status" value="1"/>
</dbReference>
<protein>
    <recommendedName>
        <fullName evidence="14">sn-1-specific diacylglycerol lipase</fullName>
        <ecNumber evidence="14">3.1.1.116</ecNumber>
    </recommendedName>
</protein>
<keyword evidence="18" id="KW-1185">Reference proteome</keyword>
<keyword evidence="11" id="KW-0443">Lipid metabolism</keyword>
<keyword evidence="3" id="KW-1003">Cell membrane</keyword>
<dbReference type="RefSeq" id="XP_009060028.1">
    <property type="nucleotide sequence ID" value="XM_009061780.1"/>
</dbReference>
<feature type="transmembrane region" description="Helical" evidence="15">
    <location>
        <begin position="139"/>
        <end position="160"/>
    </location>
</feature>
<evidence type="ECO:0000256" key="9">
    <source>
        <dbReference type="ARBA" id="ARBA00022963"/>
    </source>
</evidence>
<dbReference type="Pfam" id="PF01764">
    <property type="entry name" value="Lipase_3"/>
    <property type="match status" value="1"/>
</dbReference>
<evidence type="ECO:0000256" key="5">
    <source>
        <dbReference type="ARBA" id="ARBA00022692"/>
    </source>
</evidence>
<dbReference type="AlphaFoldDB" id="V3ZD05"/>
<feature type="transmembrane region" description="Helical" evidence="15">
    <location>
        <begin position="98"/>
        <end position="119"/>
    </location>
</feature>
<dbReference type="EMBL" id="KB202619">
    <property type="protein sequence ID" value="ESO88978.1"/>
    <property type="molecule type" value="Genomic_DNA"/>
</dbReference>
<sequence>MPGLVLFRRRWSVGSDDFVYPSLLEIFLRLSWLIAISIVYGINHDKFTCKYAKDLENYFIGIFVFNIVSTIISIIVMLNSMKGAISDTFKRKHVPYLLYLKLIILFPECIWVLLGTYWAFRFSYDCPYGVVWTVKGTVIFSWVVGLIVCILIFLVFDPLGKYIQQHRLAKRTPEGCSEYQSVAAIKAWERRCGLMCCCIANTQQNRDAFTEISKLMADFFLDVDLVPTDIAAGLILIQKIQMKAENHDHPNGITTTTPPATASTIPTRQPWMTIKLMAHYMNFASASYGWPLFMYTNLGTGLCRLLHKSRCCSCIRQEYNIVQDNNCNCHTAAIMIQTGLKKEDLIYVSYHNKVTEIPFYVALDRKEMKVVVSIRGTMSLEDALTDLSAVGVNIAIQGVDNCYVHCGIFKCAKYIQQQLLELQLLEKAFNAFPDADGLVITGHSLGAGAAAILAMLLRQTYPELRCYAFSPPGGLLSPTASKHARDYICSVIVGKDVIPRLGIPTMTKLKTQILKVLTDCKHPKVRLMFALDRLLK</sequence>
<keyword evidence="6" id="KW-0479">Metal-binding</keyword>
<dbReference type="EC" id="3.1.1.116" evidence="14"/>
<feature type="transmembrane region" description="Helical" evidence="15">
    <location>
        <begin position="18"/>
        <end position="42"/>
    </location>
</feature>
<keyword evidence="10 15" id="KW-1133">Transmembrane helix</keyword>
<dbReference type="InterPro" id="IPR002921">
    <property type="entry name" value="Fungal_lipase-type"/>
</dbReference>